<feature type="compositionally biased region" description="Polar residues" evidence="6">
    <location>
        <begin position="82"/>
        <end position="113"/>
    </location>
</feature>
<evidence type="ECO:0000256" key="3">
    <source>
        <dbReference type="ARBA" id="ARBA00023015"/>
    </source>
</evidence>
<dbReference type="InterPro" id="IPR001138">
    <property type="entry name" value="Zn2Cys6_DnaBD"/>
</dbReference>
<keyword evidence="3" id="KW-0805">Transcription regulation</keyword>
<evidence type="ECO:0000259" key="7">
    <source>
        <dbReference type="PROSITE" id="PS50048"/>
    </source>
</evidence>
<keyword evidence="4" id="KW-0804">Transcription</keyword>
<feature type="region of interest" description="Disordered" evidence="6">
    <location>
        <begin position="80"/>
        <end position="176"/>
    </location>
</feature>
<dbReference type="Proteomes" id="UP001556367">
    <property type="component" value="Unassembled WGS sequence"/>
</dbReference>
<dbReference type="PROSITE" id="PS00463">
    <property type="entry name" value="ZN2_CY6_FUNGAL_1"/>
    <property type="match status" value="1"/>
</dbReference>
<accession>A0ABR3JFG1</accession>
<evidence type="ECO:0000256" key="1">
    <source>
        <dbReference type="ARBA" id="ARBA00004123"/>
    </source>
</evidence>
<protein>
    <recommendedName>
        <fullName evidence="7">Zn(2)-C6 fungal-type domain-containing protein</fullName>
    </recommendedName>
</protein>
<organism evidence="8 9">
    <name type="scientific">Hohenbuehelia grisea</name>
    <dbReference type="NCBI Taxonomy" id="104357"/>
    <lineage>
        <taxon>Eukaryota</taxon>
        <taxon>Fungi</taxon>
        <taxon>Dikarya</taxon>
        <taxon>Basidiomycota</taxon>
        <taxon>Agaricomycotina</taxon>
        <taxon>Agaricomycetes</taxon>
        <taxon>Agaricomycetidae</taxon>
        <taxon>Agaricales</taxon>
        <taxon>Pleurotineae</taxon>
        <taxon>Pleurotaceae</taxon>
        <taxon>Hohenbuehelia</taxon>
    </lineage>
</organism>
<evidence type="ECO:0000256" key="5">
    <source>
        <dbReference type="ARBA" id="ARBA00023242"/>
    </source>
</evidence>
<dbReference type="PANTHER" id="PTHR47338:SF29">
    <property type="entry name" value="ZN(2)-C6 FUNGAL-TYPE DOMAIN-CONTAINING PROTEIN"/>
    <property type="match status" value="1"/>
</dbReference>
<dbReference type="EMBL" id="JASNQZ010000008">
    <property type="protein sequence ID" value="KAL0954210.1"/>
    <property type="molecule type" value="Genomic_DNA"/>
</dbReference>
<keyword evidence="9" id="KW-1185">Reference proteome</keyword>
<proteinExistence type="predicted"/>
<feature type="compositionally biased region" description="Low complexity" evidence="6">
    <location>
        <begin position="114"/>
        <end position="137"/>
    </location>
</feature>
<dbReference type="Gene3D" id="4.10.240.10">
    <property type="entry name" value="Zn(2)-C6 fungal-type DNA-binding domain"/>
    <property type="match status" value="1"/>
</dbReference>
<evidence type="ECO:0000256" key="2">
    <source>
        <dbReference type="ARBA" id="ARBA00022723"/>
    </source>
</evidence>
<feature type="region of interest" description="Disordered" evidence="6">
    <location>
        <begin position="485"/>
        <end position="534"/>
    </location>
</feature>
<keyword evidence="2" id="KW-0479">Metal-binding</keyword>
<gene>
    <name evidence="8" type="ORF">HGRIS_005339</name>
</gene>
<dbReference type="InterPro" id="IPR036864">
    <property type="entry name" value="Zn2-C6_fun-type_DNA-bd_sf"/>
</dbReference>
<dbReference type="SUPFAM" id="SSF57701">
    <property type="entry name" value="Zn2/Cys6 DNA-binding domain"/>
    <property type="match status" value="1"/>
</dbReference>
<dbReference type="InterPro" id="IPR050815">
    <property type="entry name" value="TF_fung"/>
</dbReference>
<dbReference type="PROSITE" id="PS50048">
    <property type="entry name" value="ZN2_CY6_FUNGAL_2"/>
    <property type="match status" value="1"/>
</dbReference>
<dbReference type="Pfam" id="PF00172">
    <property type="entry name" value="Zn_clus"/>
    <property type="match status" value="1"/>
</dbReference>
<feature type="compositionally biased region" description="Low complexity" evidence="6">
    <location>
        <begin position="158"/>
        <end position="172"/>
    </location>
</feature>
<keyword evidence="5" id="KW-0539">Nucleus</keyword>
<evidence type="ECO:0000313" key="9">
    <source>
        <dbReference type="Proteomes" id="UP001556367"/>
    </source>
</evidence>
<reference evidence="9" key="1">
    <citation type="submission" date="2024-06" db="EMBL/GenBank/DDBJ databases">
        <title>Multi-omics analyses provide insights into the biosynthesis of the anticancer antibiotic pleurotin in Hohenbuehelia grisea.</title>
        <authorList>
            <person name="Weaver J.A."/>
            <person name="Alberti F."/>
        </authorList>
    </citation>
    <scope>NUCLEOTIDE SEQUENCE [LARGE SCALE GENOMIC DNA]</scope>
    <source>
        <strain evidence="9">T-177</strain>
    </source>
</reference>
<name>A0ABR3JFG1_9AGAR</name>
<evidence type="ECO:0000256" key="6">
    <source>
        <dbReference type="SAM" id="MobiDB-lite"/>
    </source>
</evidence>
<dbReference type="CDD" id="cd00067">
    <property type="entry name" value="GAL4"/>
    <property type="match status" value="1"/>
</dbReference>
<dbReference type="PANTHER" id="PTHR47338">
    <property type="entry name" value="ZN(II)2CYS6 TRANSCRIPTION FACTOR (EUROFUNG)-RELATED"/>
    <property type="match status" value="1"/>
</dbReference>
<dbReference type="SMART" id="SM00066">
    <property type="entry name" value="GAL4"/>
    <property type="match status" value="1"/>
</dbReference>
<evidence type="ECO:0000256" key="4">
    <source>
        <dbReference type="ARBA" id="ARBA00023163"/>
    </source>
</evidence>
<comment type="caution">
    <text evidence="8">The sequence shown here is derived from an EMBL/GenBank/DDBJ whole genome shotgun (WGS) entry which is preliminary data.</text>
</comment>
<feature type="domain" description="Zn(2)-C6 fungal-type" evidence="7">
    <location>
        <begin position="21"/>
        <end position="53"/>
    </location>
</feature>
<comment type="subcellular location">
    <subcellularLocation>
        <location evidence="1">Nucleus</location>
    </subcellularLocation>
</comment>
<dbReference type="CDD" id="cd12148">
    <property type="entry name" value="fungal_TF_MHR"/>
    <property type="match status" value="1"/>
</dbReference>
<sequence>MLPSSGKASPDRPKPLKRGRACVNCRFYKIKCDGVKPICGPCIKNPKDDACAYTDKDSSRSLVKSLLEETEKLKDRIRELENPQNATPSMTLHQPYPTISTPSVQLSLSTPSDSFNLSQPFSPSSSLSTPPLLFGPFHTGTSPSRRPETMQRTPIERSASTSSYADSNNSSAEEPPPYIVQNLVDHFLPHATQFGFFLEPNRFRHSALLDLPFGHSSRPSPALLSTVYLLGVHLSRADPATMPLEVFLQRALRYTSYEVAGMTLQPHLVLHTMQAEVLLSHYFLCNARFFEAKAHATLAVTIAMSSRFNRIRSPFQISPPIFGVLMNSPVVPSPPLDAAAEGERVNGFWEVFVLHKTFAVALDPPTSVCGVLEASGAWIDSPWPQEVGKYPSGVLPPTTSSSFTVRDYMSERPEIDPNVYTLPAMQVKGALLLHRAAHLSGSWRPQLSPADLRAFTTAFQGLDRLGAQFRIDAARLPLPHPVTPGLSDVGLGRSPGPGVASGSVPQSGQGLSPGLHAGGSPHPGGPYAESPVSYAEGSAPYSDASLGGTGLGGWHDDGGSSDPRDYALTLALAEAATIKLHKQFAHSDVTSKHKCLTAAHAIVDLGKTYLVHGQVGHVNPLLGLLWTIGCQFLIDEISRLRAQEGSLTPTNSVSAANPLIQALHDGMQTLEIYAPLNPYIGYQLSMLQAAWNSVNLPAF</sequence>
<evidence type="ECO:0000313" key="8">
    <source>
        <dbReference type="EMBL" id="KAL0954210.1"/>
    </source>
</evidence>